<evidence type="ECO:0000259" key="9">
    <source>
        <dbReference type="Pfam" id="PF13837"/>
    </source>
</evidence>
<protein>
    <submittedName>
        <fullName evidence="10">Sequence-specific DNA binding transcription factor</fullName>
    </submittedName>
</protein>
<dbReference type="Gene3D" id="1.10.10.60">
    <property type="entry name" value="Homeodomain-like"/>
    <property type="match status" value="1"/>
</dbReference>
<feature type="compositionally biased region" description="Polar residues" evidence="8">
    <location>
        <begin position="157"/>
        <end position="166"/>
    </location>
</feature>
<dbReference type="EMBL" id="BJWL01000003">
    <property type="protein sequence ID" value="GFY83491.1"/>
    <property type="molecule type" value="Genomic_DNA"/>
</dbReference>
<feature type="domain" description="Myb/SANT-like DNA-binding" evidence="9">
    <location>
        <begin position="23"/>
        <end position="109"/>
    </location>
</feature>
<organism evidence="10 11">
    <name type="scientific">Actinidia rufa</name>
    <dbReference type="NCBI Taxonomy" id="165716"/>
    <lineage>
        <taxon>Eukaryota</taxon>
        <taxon>Viridiplantae</taxon>
        <taxon>Streptophyta</taxon>
        <taxon>Embryophyta</taxon>
        <taxon>Tracheophyta</taxon>
        <taxon>Spermatophyta</taxon>
        <taxon>Magnoliopsida</taxon>
        <taxon>eudicotyledons</taxon>
        <taxon>Gunneridae</taxon>
        <taxon>Pentapetalae</taxon>
        <taxon>asterids</taxon>
        <taxon>Ericales</taxon>
        <taxon>Actinidiaceae</taxon>
        <taxon>Actinidia</taxon>
    </lineage>
</organism>
<dbReference type="InterPro" id="IPR044822">
    <property type="entry name" value="Myb_DNA-bind_4"/>
</dbReference>
<dbReference type="GO" id="GO:0005634">
    <property type="term" value="C:nucleus"/>
    <property type="evidence" value="ECO:0007669"/>
    <property type="project" value="UniProtKB-SubCell"/>
</dbReference>
<feature type="region of interest" description="Disordered" evidence="8">
    <location>
        <begin position="117"/>
        <end position="179"/>
    </location>
</feature>
<dbReference type="PANTHER" id="PTHR31307">
    <property type="entry name" value="TRIHELIX TRANSCRIPTION FACTOR ASIL2"/>
    <property type="match status" value="1"/>
</dbReference>
<dbReference type="Proteomes" id="UP000585474">
    <property type="component" value="Unassembled WGS sequence"/>
</dbReference>
<feature type="region of interest" description="Disordered" evidence="8">
    <location>
        <begin position="255"/>
        <end position="278"/>
    </location>
</feature>
<keyword evidence="3 7" id="KW-0175">Coiled coil</keyword>
<evidence type="ECO:0000256" key="2">
    <source>
        <dbReference type="ARBA" id="ARBA00023015"/>
    </source>
</evidence>
<comment type="subcellular location">
    <subcellularLocation>
        <location evidence="1">Nucleus</location>
    </subcellularLocation>
</comment>
<accession>A0A7J0EAH8</accession>
<feature type="compositionally biased region" description="Low complexity" evidence="8">
    <location>
        <begin position="118"/>
        <end position="139"/>
    </location>
</feature>
<dbReference type="InterPro" id="IPR044823">
    <property type="entry name" value="ASIL1/2-like"/>
</dbReference>
<keyword evidence="4" id="KW-0238">DNA-binding</keyword>
<dbReference type="AlphaFoldDB" id="A0A7J0EAH8"/>
<feature type="compositionally biased region" description="Pro residues" evidence="8">
    <location>
        <begin position="140"/>
        <end position="150"/>
    </location>
</feature>
<dbReference type="FunFam" id="1.10.10.60:FF:000104">
    <property type="entry name" value="trihelix transcription factor ASIL2"/>
    <property type="match status" value="1"/>
</dbReference>
<sequence>MNNNNHNVTSRPHHGGGSGGREDCWSEGATETLIEAWGDRYLKLNRGNLRQKDWKEVADSVNARRNSAKPRRTDVQCKNRVDTLKKKFKLEKSKPVPSTWLFYHRLDHLVGTTANAAVTPSNKKTKPPTTVTLTVKSTPKPNPNPNPSPSPQGMVYLNSSGSNESSLRGGGGRNDDDVRKHSRTDYVEFSEESAYKELARAILRFGEIYERIESSKQQQMMELEKQRMEFTKDLEFQRMNMFMEAQLELEKMKRPTKYAPATGDPCALGKRSTSDRKE</sequence>
<keyword evidence="6" id="KW-0539">Nucleus</keyword>
<evidence type="ECO:0000256" key="7">
    <source>
        <dbReference type="SAM" id="Coils"/>
    </source>
</evidence>
<feature type="compositionally biased region" description="Polar residues" evidence="8">
    <location>
        <begin position="1"/>
        <end position="10"/>
    </location>
</feature>
<keyword evidence="11" id="KW-1185">Reference proteome</keyword>
<comment type="caution">
    <text evidence="10">The sequence shown here is derived from an EMBL/GenBank/DDBJ whole genome shotgun (WGS) entry which is preliminary data.</text>
</comment>
<gene>
    <name evidence="10" type="ORF">Acr_03g0002650</name>
</gene>
<evidence type="ECO:0000313" key="10">
    <source>
        <dbReference type="EMBL" id="GFY83491.1"/>
    </source>
</evidence>
<evidence type="ECO:0000313" key="11">
    <source>
        <dbReference type="Proteomes" id="UP000585474"/>
    </source>
</evidence>
<name>A0A7J0EAH8_9ERIC</name>
<evidence type="ECO:0000256" key="8">
    <source>
        <dbReference type="SAM" id="MobiDB-lite"/>
    </source>
</evidence>
<keyword evidence="5" id="KW-0804">Transcription</keyword>
<feature type="coiled-coil region" evidence="7">
    <location>
        <begin position="209"/>
        <end position="240"/>
    </location>
</feature>
<dbReference type="PANTHER" id="PTHR31307:SF40">
    <property type="entry name" value="TRIHELIX TRANSCRIPTION FACTOR ENAP1-RELATED"/>
    <property type="match status" value="1"/>
</dbReference>
<dbReference type="Pfam" id="PF13837">
    <property type="entry name" value="Myb_DNA-bind_4"/>
    <property type="match status" value="1"/>
</dbReference>
<dbReference type="OrthoDB" id="2019351at2759"/>
<reference evidence="10 11" key="1">
    <citation type="submission" date="2019-07" db="EMBL/GenBank/DDBJ databases">
        <title>De Novo Assembly of kiwifruit Actinidia rufa.</title>
        <authorList>
            <person name="Sugita-Konishi S."/>
            <person name="Sato K."/>
            <person name="Mori E."/>
            <person name="Abe Y."/>
            <person name="Kisaki G."/>
            <person name="Hamano K."/>
            <person name="Suezawa K."/>
            <person name="Otani M."/>
            <person name="Fukuda T."/>
            <person name="Manabe T."/>
            <person name="Gomi K."/>
            <person name="Tabuchi M."/>
            <person name="Akimitsu K."/>
            <person name="Kataoka I."/>
        </authorList>
    </citation>
    <scope>NUCLEOTIDE SEQUENCE [LARGE SCALE GENOMIC DNA]</scope>
    <source>
        <strain evidence="11">cv. Fuchu</strain>
    </source>
</reference>
<dbReference type="GO" id="GO:0000976">
    <property type="term" value="F:transcription cis-regulatory region binding"/>
    <property type="evidence" value="ECO:0007669"/>
    <property type="project" value="TreeGrafter"/>
</dbReference>
<proteinExistence type="predicted"/>
<evidence type="ECO:0000256" key="4">
    <source>
        <dbReference type="ARBA" id="ARBA00023125"/>
    </source>
</evidence>
<feature type="region of interest" description="Disordered" evidence="8">
    <location>
        <begin position="1"/>
        <end position="23"/>
    </location>
</feature>
<evidence type="ECO:0000256" key="1">
    <source>
        <dbReference type="ARBA" id="ARBA00004123"/>
    </source>
</evidence>
<evidence type="ECO:0000256" key="3">
    <source>
        <dbReference type="ARBA" id="ARBA00023054"/>
    </source>
</evidence>
<keyword evidence="2" id="KW-0805">Transcription regulation</keyword>
<evidence type="ECO:0000256" key="5">
    <source>
        <dbReference type="ARBA" id="ARBA00023163"/>
    </source>
</evidence>
<evidence type="ECO:0000256" key="6">
    <source>
        <dbReference type="ARBA" id="ARBA00023242"/>
    </source>
</evidence>